<dbReference type="PANTHER" id="PTHR13255">
    <property type="entry name" value="ATAXIN-10"/>
    <property type="match status" value="1"/>
</dbReference>
<sequence>MIVEEITVISQFARILGEDTNSSEAYQLLLTLLDPIVRRSSQDDEYRQSLANAEDVWKSLKKALQNSRNSDTKHEVRSIHLRCLRGLFILMRNLSVGNQIIPQHLQLPKVVADTFINAVMNSICYDNMEISLYVAAASFLYNVTKITINFDKEAFESLDSFLRYPLILLNKSEEILHPYMMLFLNLTYSDEFLCRLLKPAVQVDTLYELLMRVTSMQDHSNDQNYWAYLSNKDEINTLDMLLLKIFTNVVTSESLGSYLQFARANDHKKFLKILRISQLIITSYENWNKFQLIGIMSWCFTLLQQTAQETKEYFLQKLEEEHKAEFLHESLNICLDIISNLSVSDHVQQYILSYNGLELLISLLRTLQENLIRINFYKGIDGSIKSLRATDYQGIKIDDKKILDCRIDPASYQIRACNFPGCKSFIIEILASLTYENHIIQDIVREIHGLELVLSNCLIDDNDPFIKERSIICVKFLLKGNAANQDFVAQLETKNSVPDETLSDAGYEVKIGADGKVSLKSKNQF</sequence>
<dbReference type="EMBL" id="BIMX01000002">
    <property type="protein sequence ID" value="GCE97706.1"/>
    <property type="molecule type" value="Genomic_DNA"/>
</dbReference>
<name>A0A4C2E2X7_9SACH</name>
<proteinExistence type="inferred from homology"/>
<dbReference type="PANTHER" id="PTHR13255:SF0">
    <property type="entry name" value="ATAXIN-10"/>
    <property type="match status" value="1"/>
</dbReference>
<reference evidence="8 9" key="1">
    <citation type="submission" date="2019-01" db="EMBL/GenBank/DDBJ databases">
        <title>Draft Genome Sequencing of Zygosaccharomyces mellis Ca-7.</title>
        <authorList>
            <person name="Shiwa Y."/>
            <person name="Kanesaki Y."/>
            <person name="Ishige T."/>
            <person name="Mura K."/>
            <person name="Hori T."/>
            <person name="Tamura T."/>
        </authorList>
    </citation>
    <scope>NUCLEOTIDE SEQUENCE [LARGE SCALE GENOMIC DNA]</scope>
    <source>
        <strain evidence="8 9">Ca-7</strain>
    </source>
</reference>
<evidence type="ECO:0000256" key="1">
    <source>
        <dbReference type="ARBA" id="ARBA00008384"/>
    </source>
</evidence>
<feature type="domain" description="Ataxin-10" evidence="7">
    <location>
        <begin position="422"/>
        <end position="520"/>
    </location>
</feature>
<dbReference type="GO" id="GO:0005829">
    <property type="term" value="C:cytosol"/>
    <property type="evidence" value="ECO:0007669"/>
    <property type="project" value="TreeGrafter"/>
</dbReference>
<dbReference type="AlphaFoldDB" id="A0A4C2E2X7"/>
<evidence type="ECO:0000256" key="5">
    <source>
        <dbReference type="ARBA" id="ARBA00044801"/>
    </source>
</evidence>
<evidence type="ECO:0000256" key="2">
    <source>
        <dbReference type="ARBA" id="ARBA00022618"/>
    </source>
</evidence>
<dbReference type="OrthoDB" id="379794at2759"/>
<keyword evidence="3" id="KW-0131">Cell cycle</keyword>
<evidence type="ECO:0000256" key="6">
    <source>
        <dbReference type="ARBA" id="ARBA00044805"/>
    </source>
</evidence>
<gene>
    <name evidence="8" type="primary">CTR86</name>
    <name evidence="8" type="ORF">ZYGM_004738</name>
</gene>
<evidence type="ECO:0000313" key="9">
    <source>
        <dbReference type="Proteomes" id="UP000301737"/>
    </source>
</evidence>
<dbReference type="SUPFAM" id="SSF48371">
    <property type="entry name" value="ARM repeat"/>
    <property type="match status" value="1"/>
</dbReference>
<organism evidence="8 9">
    <name type="scientific">Zygosaccharomyces mellis</name>
    <dbReference type="NCBI Taxonomy" id="42258"/>
    <lineage>
        <taxon>Eukaryota</taxon>
        <taxon>Fungi</taxon>
        <taxon>Dikarya</taxon>
        <taxon>Ascomycota</taxon>
        <taxon>Saccharomycotina</taxon>
        <taxon>Saccharomycetes</taxon>
        <taxon>Saccharomycetales</taxon>
        <taxon>Saccharomycetaceae</taxon>
        <taxon>Zygosaccharomyces</taxon>
    </lineage>
</organism>
<dbReference type="Proteomes" id="UP000301737">
    <property type="component" value="Unassembled WGS sequence"/>
</dbReference>
<evidence type="ECO:0000313" key="8">
    <source>
        <dbReference type="EMBL" id="GCE97706.1"/>
    </source>
</evidence>
<accession>A0A4C2E2X7</accession>
<dbReference type="InterPro" id="IPR051374">
    <property type="entry name" value="Ataxin-10/CTR86_families"/>
</dbReference>
<dbReference type="InterPro" id="IPR016024">
    <property type="entry name" value="ARM-type_fold"/>
</dbReference>
<comment type="function">
    <text evidence="4">May play a role in the regulation of cytokinesis.</text>
</comment>
<dbReference type="InterPro" id="IPR019156">
    <property type="entry name" value="Ataxin-10_domain"/>
</dbReference>
<evidence type="ECO:0000259" key="7">
    <source>
        <dbReference type="Pfam" id="PF09759"/>
    </source>
</evidence>
<protein>
    <recommendedName>
        <fullName evidence="5">Ataxin-10 homolog</fullName>
    </recommendedName>
    <alternativeName>
        <fullName evidence="6">Copper transport protein 86</fullName>
    </alternativeName>
</protein>
<evidence type="ECO:0000256" key="3">
    <source>
        <dbReference type="ARBA" id="ARBA00023306"/>
    </source>
</evidence>
<comment type="caution">
    <text evidence="8">The sequence shown here is derived from an EMBL/GenBank/DDBJ whole genome shotgun (WGS) entry which is preliminary data.</text>
</comment>
<keyword evidence="2" id="KW-0132">Cell division</keyword>
<evidence type="ECO:0000256" key="4">
    <source>
        <dbReference type="ARBA" id="ARBA00044746"/>
    </source>
</evidence>
<dbReference type="GO" id="GO:0051301">
    <property type="term" value="P:cell division"/>
    <property type="evidence" value="ECO:0007669"/>
    <property type="project" value="UniProtKB-KW"/>
</dbReference>
<dbReference type="Gene3D" id="1.25.10.10">
    <property type="entry name" value="Leucine-rich Repeat Variant"/>
    <property type="match status" value="1"/>
</dbReference>
<keyword evidence="9" id="KW-1185">Reference proteome</keyword>
<comment type="similarity">
    <text evidence="1">Belongs to the ataxin-10 family.</text>
</comment>
<dbReference type="InterPro" id="IPR011989">
    <property type="entry name" value="ARM-like"/>
</dbReference>
<dbReference type="Pfam" id="PF09759">
    <property type="entry name" value="Atx10homo_assoc"/>
    <property type="match status" value="1"/>
</dbReference>